<sequence>MFGAEYAATGQFTALGTARGVAGMAFLVVLFFVVTRELRGGERAGIDEEMNLLLASPREIVVAKLLMHTGTAVRFVGTVLAAGSISFALGAGSPVVALGLLAGSALLIVSAVAVAFPVAVGTQYSFKRFESVRKRRRLLGGTLTLGFATMFVMARRAVLTFSSFPLGWYADLGFILVTDAVSLTHSFVVVAILPLALAFNLTVVSRIGELSWLTEPGGDGLGTETRSSDGIEPKAVEMVVSQATAAGITTTWRRVYRNPNVLMYSLMFIPILGVAILPVLNTAPSVGLSMVAITGAAIVGLGPTLNPIGNEGAFIQVPLMTPQGCRHLLAGLICAVALPGVLLVSLATVIAGILLDVSVSVVAGSVTIGVILVIVSSVSSAAVGILFPQYEGTSIVRNRGMQAPQTEAVMIYLLAIFGLGLPTVYGLQMVPYISTATGISQPLTTLSVLVVTALAAAIVSVGSWRYGLGKLQALEID</sequence>
<keyword evidence="1" id="KW-0812">Transmembrane</keyword>
<comment type="caution">
    <text evidence="2">The sequence shown here is derived from an EMBL/GenBank/DDBJ whole genome shotgun (WGS) entry which is preliminary data.</text>
</comment>
<proteinExistence type="predicted"/>
<feature type="transmembrane region" description="Helical" evidence="1">
    <location>
        <begin position="174"/>
        <end position="199"/>
    </location>
</feature>
<feature type="transmembrane region" description="Helical" evidence="1">
    <location>
        <begin position="286"/>
        <end position="308"/>
    </location>
</feature>
<keyword evidence="1" id="KW-0472">Membrane</keyword>
<feature type="transmembrane region" description="Helical" evidence="1">
    <location>
        <begin position="97"/>
        <end position="126"/>
    </location>
</feature>
<feature type="transmembrane region" description="Helical" evidence="1">
    <location>
        <begin position="12"/>
        <end position="34"/>
    </location>
</feature>
<feature type="transmembrane region" description="Helical" evidence="1">
    <location>
        <begin position="328"/>
        <end position="355"/>
    </location>
</feature>
<reference evidence="2 3" key="1">
    <citation type="submission" date="2022-06" db="EMBL/GenBank/DDBJ databases">
        <title>Haloarcula sp. a new haloarchaeum isolate from saline soil.</title>
        <authorList>
            <person name="Strakova D."/>
            <person name="Galisteo C."/>
            <person name="Sanchez-Porro C."/>
            <person name="Ventosa A."/>
        </authorList>
    </citation>
    <scope>NUCLEOTIDE SEQUENCE [LARGE SCALE GENOMIC DNA]</scope>
    <source>
        <strain evidence="2 3">S1CR25-12</strain>
    </source>
</reference>
<evidence type="ECO:0000313" key="3">
    <source>
        <dbReference type="Proteomes" id="UP001259659"/>
    </source>
</evidence>
<evidence type="ECO:0000313" key="2">
    <source>
        <dbReference type="EMBL" id="MDS0260963.1"/>
    </source>
</evidence>
<feature type="transmembrane region" description="Helical" evidence="1">
    <location>
        <begin position="138"/>
        <end position="154"/>
    </location>
</feature>
<feature type="transmembrane region" description="Helical" evidence="1">
    <location>
        <begin position="361"/>
        <end position="387"/>
    </location>
</feature>
<accession>A0ABU2FFD0</accession>
<gene>
    <name evidence="2" type="ORF">NDI56_16295</name>
</gene>
<evidence type="ECO:0000256" key="1">
    <source>
        <dbReference type="SAM" id="Phobius"/>
    </source>
</evidence>
<feature type="transmembrane region" description="Helical" evidence="1">
    <location>
        <begin position="72"/>
        <end position="91"/>
    </location>
</feature>
<feature type="transmembrane region" description="Helical" evidence="1">
    <location>
        <begin position="439"/>
        <end position="461"/>
    </location>
</feature>
<name>A0ABU2FFD0_9EURY</name>
<organism evidence="2 3">
    <name type="scientific">Haloarcula saliterrae</name>
    <dbReference type="NCBI Taxonomy" id="2950534"/>
    <lineage>
        <taxon>Archaea</taxon>
        <taxon>Methanobacteriati</taxon>
        <taxon>Methanobacteriota</taxon>
        <taxon>Stenosarchaea group</taxon>
        <taxon>Halobacteria</taxon>
        <taxon>Halobacteriales</taxon>
        <taxon>Haloarculaceae</taxon>
        <taxon>Haloarcula</taxon>
    </lineage>
</organism>
<evidence type="ECO:0008006" key="4">
    <source>
        <dbReference type="Google" id="ProtNLM"/>
    </source>
</evidence>
<protein>
    <recommendedName>
        <fullName evidence="4">ABC transporter permease</fullName>
    </recommendedName>
</protein>
<keyword evidence="3" id="KW-1185">Reference proteome</keyword>
<feature type="transmembrane region" description="Helical" evidence="1">
    <location>
        <begin position="408"/>
        <end position="427"/>
    </location>
</feature>
<keyword evidence="1" id="KW-1133">Transmembrane helix</keyword>
<dbReference type="Proteomes" id="UP001259659">
    <property type="component" value="Unassembled WGS sequence"/>
</dbReference>
<feature type="transmembrane region" description="Helical" evidence="1">
    <location>
        <begin position="261"/>
        <end position="280"/>
    </location>
</feature>
<dbReference type="EMBL" id="JAMQON010000005">
    <property type="protein sequence ID" value="MDS0260963.1"/>
    <property type="molecule type" value="Genomic_DNA"/>
</dbReference>